<organism evidence="1 2">
    <name type="scientific">Weissella koreensis</name>
    <dbReference type="NCBI Taxonomy" id="165096"/>
    <lineage>
        <taxon>Bacteria</taxon>
        <taxon>Bacillati</taxon>
        <taxon>Bacillota</taxon>
        <taxon>Bacilli</taxon>
        <taxon>Lactobacillales</taxon>
        <taxon>Lactobacillaceae</taxon>
        <taxon>Weissella</taxon>
    </lineage>
</organism>
<dbReference type="RefSeq" id="WP_006845272.1">
    <property type="nucleotide sequence ID" value="NZ_CP026847.1"/>
</dbReference>
<protein>
    <submittedName>
        <fullName evidence="1">DUF2273 domain-containing protein</fullName>
    </submittedName>
</protein>
<dbReference type="Proteomes" id="UP000516446">
    <property type="component" value="Chromosome"/>
</dbReference>
<name>A0A7H1MN86_9LACO</name>
<dbReference type="Pfam" id="PF10031">
    <property type="entry name" value="DUF2273"/>
    <property type="match status" value="1"/>
</dbReference>
<accession>A0A7H1MN86</accession>
<keyword evidence="2" id="KW-1185">Reference proteome</keyword>
<sequence length="65" mass="7395">MQNLKLEASKIGLVIGLLLAILILVFGFWNSVLVILFGGIGWFIGWIIQNWNISFEKIKQIFTES</sequence>
<proteinExistence type="predicted"/>
<dbReference type="InterPro" id="IPR018730">
    <property type="entry name" value="DUF2273"/>
</dbReference>
<gene>
    <name evidence="1" type="ORF">FY536_06540</name>
</gene>
<evidence type="ECO:0000313" key="1">
    <source>
        <dbReference type="EMBL" id="QNT64922.1"/>
    </source>
</evidence>
<evidence type="ECO:0000313" key="2">
    <source>
        <dbReference type="Proteomes" id="UP000516446"/>
    </source>
</evidence>
<dbReference type="EMBL" id="CP043431">
    <property type="protein sequence ID" value="QNT64922.1"/>
    <property type="molecule type" value="Genomic_DNA"/>
</dbReference>
<reference evidence="1 2" key="1">
    <citation type="submission" date="2019-08" db="EMBL/GenBank/DDBJ databases">
        <authorList>
            <person name="Chang H.C."/>
            <person name="Mun S.Y."/>
        </authorList>
    </citation>
    <scope>NUCLEOTIDE SEQUENCE [LARGE SCALE GENOMIC DNA]</scope>
    <source>
        <strain evidence="1 2">SK</strain>
    </source>
</reference>
<dbReference type="AlphaFoldDB" id="A0A7H1MN86"/>